<dbReference type="RefSeq" id="WP_003457470.1">
    <property type="nucleotide sequence ID" value="NZ_CATNWJ010000008.1"/>
</dbReference>
<evidence type="ECO:0000313" key="7">
    <source>
        <dbReference type="Proteomes" id="UP000481454"/>
    </source>
</evidence>
<dbReference type="AlphaFoldDB" id="A0A6G4ZFP9"/>
<keyword evidence="1" id="KW-0812">Transmembrane</keyword>
<dbReference type="Proteomes" id="UP000481454">
    <property type="component" value="Unassembled WGS sequence"/>
</dbReference>
<feature type="transmembrane region" description="Helical" evidence="1">
    <location>
        <begin position="139"/>
        <end position="158"/>
    </location>
</feature>
<evidence type="ECO:0000313" key="6">
    <source>
        <dbReference type="Proteomes" id="UP000273641"/>
    </source>
</evidence>
<reference evidence="5 6" key="1">
    <citation type="submission" date="2018-11" db="EMBL/GenBank/DDBJ databases">
        <title>Draft genome sequences of potential pathogenic Clostridium perfringens from environmental surface water in the North West Province, South Africa.</title>
        <authorList>
            <person name="Fourie J.C.J."/>
            <person name="Sanko T.J."/>
            <person name="Bezuidenhout C."/>
            <person name="Mienie C."/>
            <person name="Adeleke R."/>
        </authorList>
    </citation>
    <scope>NUCLEOTIDE SEQUENCE [LARGE SCALE GENOMIC DNA]</scope>
    <source>
        <strain evidence="5 6">SC4-C13</strain>
    </source>
</reference>
<dbReference type="GeneID" id="93000566"/>
<dbReference type="GO" id="GO:0006508">
    <property type="term" value="P:proteolysis"/>
    <property type="evidence" value="ECO:0007669"/>
    <property type="project" value="UniProtKB-KW"/>
</dbReference>
<dbReference type="EMBL" id="JAALNF010000007">
    <property type="protein sequence ID" value="NGT90968.1"/>
    <property type="molecule type" value="Genomic_DNA"/>
</dbReference>
<feature type="transmembrane region" description="Helical" evidence="1">
    <location>
        <begin position="170"/>
        <end position="187"/>
    </location>
</feature>
<keyword evidence="3" id="KW-0378">Hydrolase</keyword>
<dbReference type="InterPro" id="IPR052710">
    <property type="entry name" value="CAAX_protease"/>
</dbReference>
<dbReference type="GO" id="GO:0008237">
    <property type="term" value="F:metallopeptidase activity"/>
    <property type="evidence" value="ECO:0007669"/>
    <property type="project" value="UniProtKB-KW"/>
</dbReference>
<evidence type="ECO:0000259" key="2">
    <source>
        <dbReference type="Pfam" id="PF02517"/>
    </source>
</evidence>
<dbReference type="PANTHER" id="PTHR36435">
    <property type="entry name" value="SLR1288 PROTEIN"/>
    <property type="match status" value="1"/>
</dbReference>
<dbReference type="GO" id="GO:0080120">
    <property type="term" value="P:CAAX-box protein maturation"/>
    <property type="evidence" value="ECO:0007669"/>
    <property type="project" value="UniProtKB-ARBA"/>
</dbReference>
<dbReference type="Pfam" id="PF02517">
    <property type="entry name" value="Rce1-like"/>
    <property type="match status" value="1"/>
</dbReference>
<dbReference type="Proteomes" id="UP000273641">
    <property type="component" value="Unassembled WGS sequence"/>
</dbReference>
<feature type="transmembrane region" description="Helical" evidence="1">
    <location>
        <begin position="7"/>
        <end position="34"/>
    </location>
</feature>
<keyword evidence="3" id="KW-0645">Protease</keyword>
<gene>
    <name evidence="5" type="ORF">EHZ11_13685</name>
    <name evidence="3" type="ORF">G6Z02_12290</name>
    <name evidence="4" type="ORF">G6Z34_14740</name>
</gene>
<feature type="transmembrane region" description="Helical" evidence="1">
    <location>
        <begin position="94"/>
        <end position="119"/>
    </location>
</feature>
<protein>
    <submittedName>
        <fullName evidence="3">CPBP family intramembrane metalloprotease</fullName>
    </submittedName>
</protein>
<feature type="transmembrane region" description="Helical" evidence="1">
    <location>
        <begin position="244"/>
        <end position="266"/>
    </location>
</feature>
<keyword evidence="1" id="KW-0472">Membrane</keyword>
<evidence type="ECO:0000313" key="4">
    <source>
        <dbReference type="EMBL" id="NGU31341.1"/>
    </source>
</evidence>
<feature type="transmembrane region" description="Helical" evidence="1">
    <location>
        <begin position="221"/>
        <end position="238"/>
    </location>
</feature>
<feature type="transmembrane region" description="Helical" evidence="1">
    <location>
        <begin position="54"/>
        <end position="74"/>
    </location>
</feature>
<dbReference type="EMBL" id="RQNR01000008">
    <property type="protein sequence ID" value="RQN23325.1"/>
    <property type="molecule type" value="Genomic_DNA"/>
</dbReference>
<dbReference type="InterPro" id="IPR003675">
    <property type="entry name" value="Rce1/LyrA-like_dom"/>
</dbReference>
<accession>A0A6G4ZFP9</accession>
<evidence type="ECO:0000313" key="3">
    <source>
        <dbReference type="EMBL" id="NGT90968.1"/>
    </source>
</evidence>
<keyword evidence="1" id="KW-1133">Transmembrane helix</keyword>
<proteinExistence type="predicted"/>
<reference evidence="3 7" key="2">
    <citation type="submission" date="2020-02" db="EMBL/GenBank/DDBJ databases">
        <title>Genomic Insights into the Phylogeny and Genetic Plasticity of the Human and Animal Enteric Pathogen Clostridium perfringens.</title>
        <authorList>
            <person name="Feng Y."/>
            <person name="Hu Y."/>
        </authorList>
    </citation>
    <scope>NUCLEOTIDE SEQUENCE</scope>
    <source>
        <strain evidence="3">CP-08</strain>
        <strain evidence="4 7">CP-40</strain>
    </source>
</reference>
<feature type="domain" description="CAAX prenyl protease 2/Lysostaphin resistance protein A-like" evidence="2">
    <location>
        <begin position="138"/>
        <end position="226"/>
    </location>
</feature>
<name>A0A6G4ZFP9_CLOPF</name>
<evidence type="ECO:0000256" key="1">
    <source>
        <dbReference type="SAM" id="Phobius"/>
    </source>
</evidence>
<evidence type="ECO:0000313" key="5">
    <source>
        <dbReference type="EMBL" id="RQN23325.1"/>
    </source>
</evidence>
<dbReference type="PANTHER" id="PTHR36435:SF1">
    <property type="entry name" value="CAAX AMINO TERMINAL PROTEASE FAMILY PROTEIN"/>
    <property type="match status" value="1"/>
</dbReference>
<keyword evidence="3" id="KW-0482">Metalloprotease</keyword>
<comment type="caution">
    <text evidence="3">The sequence shown here is derived from an EMBL/GenBank/DDBJ whole genome shotgun (WGS) entry which is preliminary data.</text>
</comment>
<organism evidence="3">
    <name type="scientific">Clostridium perfringens</name>
    <dbReference type="NCBI Taxonomy" id="1502"/>
    <lineage>
        <taxon>Bacteria</taxon>
        <taxon>Bacillati</taxon>
        <taxon>Bacillota</taxon>
        <taxon>Clostridia</taxon>
        <taxon>Eubacteriales</taxon>
        <taxon>Clostridiaceae</taxon>
        <taxon>Clostridium</taxon>
    </lineage>
</organism>
<dbReference type="GO" id="GO:0004175">
    <property type="term" value="F:endopeptidase activity"/>
    <property type="evidence" value="ECO:0007669"/>
    <property type="project" value="UniProtKB-ARBA"/>
</dbReference>
<feature type="transmembrane region" description="Helical" evidence="1">
    <location>
        <begin position="193"/>
        <end position="209"/>
    </location>
</feature>
<sequence>MKKVFKTLGFVIGLPLLYFFISNLVSGTYVLVYFVINKVGPDSFNIMEVITPVMYHLSLISDLIMLIVLFLIYLGAKEKLFKSCRFNKVKGNTLIYIVIFSIGLTMLILFLMGFFGSLFPSIFESYSLVGNAMNATHNSILALVIVIVLIPIFEEIFFRGVIFGFLRDNYKFPIALIVQALIFAIAHGNLVQGVYAFILGLFLGAFFYYTNSLYASIISHITYNLFGILILPLITSSLKGFSPIITNIVFMIISIILLLIGGLKLIKLFKNKSSLYY</sequence>
<dbReference type="EMBL" id="JAALLZ010000009">
    <property type="protein sequence ID" value="NGU31341.1"/>
    <property type="molecule type" value="Genomic_DNA"/>
</dbReference>